<evidence type="ECO:0000313" key="5">
    <source>
        <dbReference type="Proteomes" id="UP000523196"/>
    </source>
</evidence>
<evidence type="ECO:0000256" key="2">
    <source>
        <dbReference type="ARBA" id="ARBA00022737"/>
    </source>
</evidence>
<comment type="caution">
    <text evidence="4">The sequence shown here is derived from an EMBL/GenBank/DDBJ whole genome shotgun (WGS) entry which is preliminary data.</text>
</comment>
<dbReference type="SMART" id="SM00450">
    <property type="entry name" value="RHOD"/>
    <property type="match status" value="2"/>
</dbReference>
<feature type="domain" description="Rhodanese" evidence="3">
    <location>
        <begin position="189"/>
        <end position="301"/>
    </location>
</feature>
<keyword evidence="1 4" id="KW-0808">Transferase</keyword>
<sequence length="304" mass="32745">MGRDRVDAVELPPTTGGHRVKAWTTLVEPRELLPRLGDEGLVVIDASADLGSPGAARARFLQAHVPGARHADLDHDLSDHRLRGQGRHPWPAAGDFEGRLAEWGIAPEHQVVVYDAADGALAAARLWWMLHVLGHQRVAVLDGGWNAWRAESLPVASGEARPRERIDHPPGRAFDDSRLFDAGDVQAHLDRGGMLVDARAAERFRGEVEPLDRVAGHVPGAVNRPYALNLHQGRFKPAGTLRDEFRSLLGDTPPGDVVVMCGSGVTACHHLLAMAHAGLHGAGLFTGSWSGWIEDPSRPVATGD</sequence>
<dbReference type="PANTHER" id="PTHR11364:SF27">
    <property type="entry name" value="SULFURTRANSFERASE"/>
    <property type="match status" value="1"/>
</dbReference>
<gene>
    <name evidence="4" type="ORF">H4F98_15295</name>
</gene>
<dbReference type="InterPro" id="IPR045078">
    <property type="entry name" value="TST/MPST-like"/>
</dbReference>
<dbReference type="CDD" id="cd01449">
    <property type="entry name" value="TST_Repeat_2"/>
    <property type="match status" value="1"/>
</dbReference>
<dbReference type="SUPFAM" id="SSF52821">
    <property type="entry name" value="Rhodanese/Cell cycle control phosphatase"/>
    <property type="match status" value="2"/>
</dbReference>
<proteinExistence type="predicted"/>
<evidence type="ECO:0000256" key="1">
    <source>
        <dbReference type="ARBA" id="ARBA00022679"/>
    </source>
</evidence>
<dbReference type="InterPro" id="IPR036873">
    <property type="entry name" value="Rhodanese-like_dom_sf"/>
</dbReference>
<keyword evidence="2" id="KW-0677">Repeat</keyword>
<dbReference type="Pfam" id="PF00581">
    <property type="entry name" value="Rhodanese"/>
    <property type="match status" value="2"/>
</dbReference>
<dbReference type="PANTHER" id="PTHR11364">
    <property type="entry name" value="THIOSULFATE SULFERTANSFERASE"/>
    <property type="match status" value="1"/>
</dbReference>
<feature type="domain" description="Rhodanese" evidence="3">
    <location>
        <begin position="37"/>
        <end position="157"/>
    </location>
</feature>
<dbReference type="Gene3D" id="3.40.250.10">
    <property type="entry name" value="Rhodanese-like domain"/>
    <property type="match status" value="2"/>
</dbReference>
<evidence type="ECO:0000313" key="4">
    <source>
        <dbReference type="EMBL" id="MBB1061939.1"/>
    </source>
</evidence>
<dbReference type="GO" id="GO:0004792">
    <property type="term" value="F:thiosulfate-cyanide sulfurtransferase activity"/>
    <property type="evidence" value="ECO:0007669"/>
    <property type="project" value="TreeGrafter"/>
</dbReference>
<dbReference type="EMBL" id="JACHTF010000020">
    <property type="protein sequence ID" value="MBB1061939.1"/>
    <property type="molecule type" value="Genomic_DNA"/>
</dbReference>
<evidence type="ECO:0000259" key="3">
    <source>
        <dbReference type="PROSITE" id="PS50206"/>
    </source>
</evidence>
<dbReference type="Proteomes" id="UP000523196">
    <property type="component" value="Unassembled WGS sequence"/>
</dbReference>
<name>A0A7W3TPS5_9GAMM</name>
<dbReference type="CDD" id="cd01448">
    <property type="entry name" value="TST_Repeat_1"/>
    <property type="match status" value="1"/>
</dbReference>
<keyword evidence="5" id="KW-1185">Reference proteome</keyword>
<dbReference type="AlphaFoldDB" id="A0A7W3TPS5"/>
<dbReference type="InterPro" id="IPR001763">
    <property type="entry name" value="Rhodanese-like_dom"/>
</dbReference>
<accession>A0A7W3TPS5</accession>
<organism evidence="4 5">
    <name type="scientific">Marilutibacter spongiae</name>
    <dbReference type="NCBI Taxonomy" id="2025720"/>
    <lineage>
        <taxon>Bacteria</taxon>
        <taxon>Pseudomonadati</taxon>
        <taxon>Pseudomonadota</taxon>
        <taxon>Gammaproteobacteria</taxon>
        <taxon>Lysobacterales</taxon>
        <taxon>Lysobacteraceae</taxon>
        <taxon>Marilutibacter</taxon>
    </lineage>
</organism>
<protein>
    <submittedName>
        <fullName evidence="4">Sulfurtransferase</fullName>
    </submittedName>
</protein>
<dbReference type="PROSITE" id="PS50206">
    <property type="entry name" value="RHODANESE_3"/>
    <property type="match status" value="2"/>
</dbReference>
<reference evidence="4 5" key="1">
    <citation type="submission" date="2020-08" db="EMBL/GenBank/DDBJ databases">
        <authorList>
            <person name="Xu S."/>
            <person name="Li A."/>
        </authorList>
    </citation>
    <scope>NUCLEOTIDE SEQUENCE [LARGE SCALE GENOMIC DNA]</scope>
    <source>
        <strain evidence="4 5">119BY6-57</strain>
    </source>
</reference>